<dbReference type="AlphaFoldDB" id="A0A836I1T9"/>
<protein>
    <submittedName>
        <fullName evidence="2">Uncharacterized protein</fullName>
    </submittedName>
</protein>
<keyword evidence="3" id="KW-1185">Reference proteome</keyword>
<dbReference type="KEGG" id="phet:94289309"/>
<gene>
    <name evidence="2" type="ORF">JKF63_03212</name>
</gene>
<comment type="caution">
    <text evidence="2">The sequence shown here is derived from an EMBL/GenBank/DDBJ whole genome shotgun (WGS) entry which is preliminary data.</text>
</comment>
<evidence type="ECO:0000313" key="2">
    <source>
        <dbReference type="EMBL" id="KAG5501399.1"/>
    </source>
</evidence>
<sequence length="604" mass="66279">MSVAALSFMASRTGTCAVLEMRHRTIITGIEAELLDSWASSVDGDSMSYVLWALTIPMPVACFADGVYAAAAPIPLAFARFVLGAPHRRAVVSLRRWDISGGTCSALLLASLDASPELVRDALEEALGMRRGAAPLPPSPTIVPVERWGLSGMEMTSRDLLAEVEWQPLLHRRWYELKDYVRQGTVVPYYSARAGPQRSHSNGSYSRSLGTFKSGSVASTAPMFAGDVKEAEAVSVNRACVMWTDGVVGLLDEVRPYYRVYQPARQDKTIRVRRFPHRYADVVGVVPFGQRIEAFGRATDPFTKEQYVLVYLPAGEVFATHISTYDLTCIDEGRYIWGWSKLEGTSGLPLLAEAEDSDARASEAIADPGNSRAVALPMGGARLSTHEGDRAHVMPFSEPTFYTPVRDGRPVRIRSKPSLSSSVLREMETNEVRAAVALVTVPLCLSSDTARAPINHVFLEWQQGGYSLLRNSTESFLAPLQLSRVPRRFPIHTRSGGDDMTAAPEVLDLCGRRKFKRRRSATISEAVDEDAKLAEFFRPHRASAHVASDASLLNPSSLPKPLQESLRKGVVRLEDLPTLKEESEVGESDSDLSDSDMSDLSDMS</sequence>
<dbReference type="GeneID" id="94289309"/>
<dbReference type="EMBL" id="JAFJZO010000027">
    <property type="protein sequence ID" value="KAG5501399.1"/>
    <property type="molecule type" value="Genomic_DNA"/>
</dbReference>
<dbReference type="OrthoDB" id="272525at2759"/>
<dbReference type="Proteomes" id="UP000674318">
    <property type="component" value="Unassembled WGS sequence"/>
</dbReference>
<feature type="region of interest" description="Disordered" evidence="1">
    <location>
        <begin position="573"/>
        <end position="604"/>
    </location>
</feature>
<organism evidence="2 3">
    <name type="scientific">Porcisia hertigi</name>
    <dbReference type="NCBI Taxonomy" id="2761500"/>
    <lineage>
        <taxon>Eukaryota</taxon>
        <taxon>Discoba</taxon>
        <taxon>Euglenozoa</taxon>
        <taxon>Kinetoplastea</taxon>
        <taxon>Metakinetoplastina</taxon>
        <taxon>Trypanosomatida</taxon>
        <taxon>Trypanosomatidae</taxon>
        <taxon>Leishmaniinae</taxon>
        <taxon>Porcisia</taxon>
    </lineage>
</organism>
<dbReference type="RefSeq" id="XP_067756022.1">
    <property type="nucleotide sequence ID" value="XM_067899232.1"/>
</dbReference>
<reference evidence="2 3" key="1">
    <citation type="submission" date="2021-02" db="EMBL/GenBank/DDBJ databases">
        <title>Porcisia hertigi Genome sequencing and assembly.</title>
        <authorList>
            <person name="Almutairi H."/>
            <person name="Gatherer D."/>
        </authorList>
    </citation>
    <scope>NUCLEOTIDE SEQUENCE [LARGE SCALE GENOMIC DNA]</scope>
    <source>
        <strain evidence="2 3">C119</strain>
    </source>
</reference>
<proteinExistence type="predicted"/>
<feature type="compositionally biased region" description="Acidic residues" evidence="1">
    <location>
        <begin position="584"/>
        <end position="604"/>
    </location>
</feature>
<evidence type="ECO:0000256" key="1">
    <source>
        <dbReference type="SAM" id="MobiDB-lite"/>
    </source>
</evidence>
<name>A0A836I1T9_9TRYP</name>
<evidence type="ECO:0000313" key="3">
    <source>
        <dbReference type="Proteomes" id="UP000674318"/>
    </source>
</evidence>
<feature type="compositionally biased region" description="Basic and acidic residues" evidence="1">
    <location>
        <begin position="573"/>
        <end position="583"/>
    </location>
</feature>
<accession>A0A836I1T9</accession>